<proteinExistence type="predicted"/>
<dbReference type="Gene3D" id="3.30.450.350">
    <property type="entry name" value="CHASE domain"/>
    <property type="match status" value="1"/>
</dbReference>
<feature type="domain" description="GGDEF" evidence="9">
    <location>
        <begin position="573"/>
        <end position="706"/>
    </location>
</feature>
<evidence type="ECO:0000259" key="7">
    <source>
        <dbReference type="PROSITE" id="PS50839"/>
    </source>
</evidence>
<evidence type="ECO:0000313" key="13">
    <source>
        <dbReference type="Proteomes" id="UP000315577"/>
    </source>
</evidence>
<dbReference type="RefSeq" id="WP_132962371.1">
    <property type="nucleotide sequence ID" value="NZ_SMAH01000006.1"/>
</dbReference>
<evidence type="ECO:0000313" key="10">
    <source>
        <dbReference type="EMBL" id="TCS98085.1"/>
    </source>
</evidence>
<dbReference type="Pfam" id="PF03924">
    <property type="entry name" value="CHASE"/>
    <property type="match status" value="1"/>
</dbReference>
<feature type="transmembrane region" description="Helical" evidence="6">
    <location>
        <begin position="166"/>
        <end position="188"/>
    </location>
</feature>
<keyword evidence="2" id="KW-1003">Cell membrane</keyword>
<dbReference type="Proteomes" id="UP000315577">
    <property type="component" value="Unassembled WGS sequence"/>
</dbReference>
<evidence type="ECO:0000259" key="9">
    <source>
        <dbReference type="PROSITE" id="PS50887"/>
    </source>
</evidence>
<dbReference type="Proteomes" id="UP000295536">
    <property type="component" value="Unassembled WGS sequence"/>
</dbReference>
<dbReference type="SUPFAM" id="SSF141868">
    <property type="entry name" value="EAL domain-like"/>
    <property type="match status" value="1"/>
</dbReference>
<dbReference type="GO" id="GO:0005886">
    <property type="term" value="C:plasma membrane"/>
    <property type="evidence" value="ECO:0007669"/>
    <property type="project" value="UniProtKB-SubCell"/>
</dbReference>
<dbReference type="InterPro" id="IPR043128">
    <property type="entry name" value="Rev_trsase/Diguanyl_cyclase"/>
</dbReference>
<dbReference type="NCBIfam" id="TIGR00254">
    <property type="entry name" value="GGDEF"/>
    <property type="match status" value="1"/>
</dbReference>
<dbReference type="InterPro" id="IPR042240">
    <property type="entry name" value="CHASE_sf"/>
</dbReference>
<dbReference type="SUPFAM" id="SSF55073">
    <property type="entry name" value="Nucleotide cyclase"/>
    <property type="match status" value="1"/>
</dbReference>
<dbReference type="InterPro" id="IPR052155">
    <property type="entry name" value="Biofilm_reg_signaling"/>
</dbReference>
<feature type="transmembrane region" description="Helical" evidence="6">
    <location>
        <begin position="200"/>
        <end position="221"/>
    </location>
</feature>
<dbReference type="SMART" id="SM01079">
    <property type="entry name" value="CHASE"/>
    <property type="match status" value="1"/>
</dbReference>
<feature type="transmembrane region" description="Helical" evidence="6">
    <location>
        <begin position="131"/>
        <end position="154"/>
    </location>
</feature>
<dbReference type="CDD" id="cd01948">
    <property type="entry name" value="EAL"/>
    <property type="match status" value="1"/>
</dbReference>
<feature type="domain" description="CHASE" evidence="7">
    <location>
        <begin position="323"/>
        <end position="476"/>
    </location>
</feature>
<dbReference type="EMBL" id="SMAH01000006">
    <property type="protein sequence ID" value="TCS98085.1"/>
    <property type="molecule type" value="Genomic_DNA"/>
</dbReference>
<organism evidence="10 12">
    <name type="scientific">Tepidimonas ignava</name>
    <dbReference type="NCBI Taxonomy" id="114249"/>
    <lineage>
        <taxon>Bacteria</taxon>
        <taxon>Pseudomonadati</taxon>
        <taxon>Pseudomonadota</taxon>
        <taxon>Betaproteobacteria</taxon>
        <taxon>Burkholderiales</taxon>
        <taxon>Tepidimonas</taxon>
    </lineage>
</organism>
<evidence type="ECO:0000313" key="11">
    <source>
        <dbReference type="EMBL" id="TSE22592.1"/>
    </source>
</evidence>
<dbReference type="InterPro" id="IPR029787">
    <property type="entry name" value="Nucleotide_cyclase"/>
</dbReference>
<dbReference type="CDD" id="cd01949">
    <property type="entry name" value="GGDEF"/>
    <property type="match status" value="1"/>
</dbReference>
<dbReference type="Pfam" id="PF05231">
    <property type="entry name" value="MASE1"/>
    <property type="match status" value="1"/>
</dbReference>
<evidence type="ECO:0000256" key="4">
    <source>
        <dbReference type="ARBA" id="ARBA00022989"/>
    </source>
</evidence>
<comment type="caution">
    <text evidence="10">The sequence shown here is derived from an EMBL/GenBank/DDBJ whole genome shotgun (WGS) entry which is preliminary data.</text>
</comment>
<dbReference type="GO" id="GO:0007165">
    <property type="term" value="P:signal transduction"/>
    <property type="evidence" value="ECO:0007669"/>
    <property type="project" value="UniProtKB-ARBA"/>
</dbReference>
<sequence>MPSPDAPPPRKLPAWAWPWVALATAGAYALAGWLALGLRAAPDYAIVVFLPAGVAAGATLVAGPAALPGVLLGSLAVQAMTHHALGHTEYPWTMLVPALGATAMAHLAAWAARRWAGYPGPLDAPMQVVRLLFAVLPLTALLNASVAVPTLVWTGTIPAADAAGQWLSWWLGDALGMVLLVPLALVLFGQPRPLWWARRYSVGLPLLVALLLVSGAVHLLFQTQYDRQQLLMQQITSQAGQALQRRLDAQLDALEAMGQLLARKPDMDQAEFEEVAELWLRRHQGTQNFTFNWRVSRGERARYECCDPGWPILGRDAAGQRFPAPDADEHIVITRLAPLRGNEAARGLDVLTYAPLREAVQQAIATGRPQATEPFRLVQETGTQRGIVVYHAVRAPTAPHTLLGIASSAFRMGDVTQAALEALPTRDLTLCLVDEQARPDNRVLAGAPDCAQQRGVPRDLVHAWPLRFAQRAWRLQVTPQPAFWRHGAADTRMQLTAVIGFAAVGLLAALLLVGTGQRRRVEQLVRERTLALAHSHAQLQQLAHYDPLTGLLNRTRWAEVARGVLDSARREQRMVAVAFMDLDRFKQVNDTLGHAQGDRLLQALAGRLQQVLRNRDVLARFGGDEFVALLPWIKGQAGAEVVARKLSQALEAPIELDGTSVRMGASIGVAIFPDDGDDLDTLLRHADTAMYAAKAAGRNQWRFFEPSMHAGVSRRLTLETALRAALANPDGAGLHLHYQPQVRAEDGRVVGVEALLRWRHPELGPLSPAEFVRVAEEAGIVDRLDHWVLQHSLAQWAQWCAQAPALLQDVRLALNVSAQELVHGTLLERVRTALATHGLGADVLEIEITESVLMQAGGDAIEQLHALQRLGVSISLDDFGTGYSSLSYLKRLPIATLKIDRSFVDGIPHDADSVAIVRATLSMAHDLDLAVVAEGVETVAQRDFLRAHGCTVLQGWLFARAMPPDALLAWLRTQRSAATA</sequence>
<comment type="subcellular location">
    <subcellularLocation>
        <location evidence="1">Cell membrane</location>
        <topology evidence="1">Multi-pass membrane protein</topology>
    </subcellularLocation>
</comment>
<dbReference type="EMBL" id="VJNC01000005">
    <property type="protein sequence ID" value="TSE22592.1"/>
    <property type="molecule type" value="Genomic_DNA"/>
</dbReference>
<feature type="transmembrane region" description="Helical" evidence="6">
    <location>
        <begin position="48"/>
        <end position="72"/>
    </location>
</feature>
<dbReference type="PANTHER" id="PTHR44757:SF2">
    <property type="entry name" value="BIOFILM ARCHITECTURE MAINTENANCE PROTEIN MBAA"/>
    <property type="match status" value="1"/>
</dbReference>
<dbReference type="SMART" id="SM00267">
    <property type="entry name" value="GGDEF"/>
    <property type="match status" value="1"/>
</dbReference>
<dbReference type="PANTHER" id="PTHR44757">
    <property type="entry name" value="DIGUANYLATE CYCLASE DGCP"/>
    <property type="match status" value="1"/>
</dbReference>
<feature type="transmembrane region" description="Helical" evidence="6">
    <location>
        <begin position="92"/>
        <end position="111"/>
    </location>
</feature>
<dbReference type="Gene3D" id="3.20.20.450">
    <property type="entry name" value="EAL domain"/>
    <property type="match status" value="1"/>
</dbReference>
<dbReference type="PROSITE" id="PS50887">
    <property type="entry name" value="GGDEF"/>
    <property type="match status" value="1"/>
</dbReference>
<evidence type="ECO:0000256" key="6">
    <source>
        <dbReference type="SAM" id="Phobius"/>
    </source>
</evidence>
<gene>
    <name evidence="10" type="ORF">EDC36_10674</name>
    <name evidence="11" type="ORF">Tigna_01028</name>
</gene>
<dbReference type="AlphaFoldDB" id="A0A4R3LF76"/>
<dbReference type="InterPro" id="IPR006189">
    <property type="entry name" value="CHASE_dom"/>
</dbReference>
<feature type="transmembrane region" description="Helical" evidence="6">
    <location>
        <begin position="15"/>
        <end position="36"/>
    </location>
</feature>
<evidence type="ECO:0000256" key="2">
    <source>
        <dbReference type="ARBA" id="ARBA00022475"/>
    </source>
</evidence>
<dbReference type="Pfam" id="PF00563">
    <property type="entry name" value="EAL"/>
    <property type="match status" value="1"/>
</dbReference>
<reference evidence="11 13" key="2">
    <citation type="submission" date="2019-07" db="EMBL/GenBank/DDBJ databases">
        <title>Tepidimonas ignava SPS-1037 draft genome.</title>
        <authorList>
            <person name="Da Costa M.S."/>
            <person name="Froufe H.J.C."/>
            <person name="Egas C."/>
            <person name="Albuquerque L."/>
        </authorList>
    </citation>
    <scope>NUCLEOTIDE SEQUENCE [LARGE SCALE GENOMIC DNA]</scope>
    <source>
        <strain evidence="11 13">SPS-1037</strain>
    </source>
</reference>
<keyword evidence="4 6" id="KW-1133">Transmembrane helix</keyword>
<dbReference type="InterPro" id="IPR035919">
    <property type="entry name" value="EAL_sf"/>
</dbReference>
<dbReference type="Pfam" id="PF00990">
    <property type="entry name" value="GGDEF"/>
    <property type="match status" value="1"/>
</dbReference>
<dbReference type="InterPro" id="IPR007895">
    <property type="entry name" value="MASE1"/>
</dbReference>
<protein>
    <submittedName>
        <fullName evidence="10">Diguanylate cyclase (GGDEF)-like protein</fullName>
    </submittedName>
    <submittedName>
        <fullName evidence="11">Signaling protein</fullName>
    </submittedName>
</protein>
<keyword evidence="13" id="KW-1185">Reference proteome</keyword>
<evidence type="ECO:0000259" key="8">
    <source>
        <dbReference type="PROSITE" id="PS50883"/>
    </source>
</evidence>
<dbReference type="InterPro" id="IPR000160">
    <property type="entry name" value="GGDEF_dom"/>
</dbReference>
<evidence type="ECO:0000313" key="12">
    <source>
        <dbReference type="Proteomes" id="UP000295536"/>
    </source>
</evidence>
<dbReference type="Gene3D" id="3.30.70.270">
    <property type="match status" value="1"/>
</dbReference>
<evidence type="ECO:0000256" key="1">
    <source>
        <dbReference type="ARBA" id="ARBA00004651"/>
    </source>
</evidence>
<reference evidence="10 12" key="1">
    <citation type="submission" date="2019-03" db="EMBL/GenBank/DDBJ databases">
        <title>Genomic Encyclopedia of Type Strains, Phase IV (KMG-IV): sequencing the most valuable type-strain genomes for metagenomic binning, comparative biology and taxonomic classification.</title>
        <authorList>
            <person name="Goeker M."/>
        </authorList>
    </citation>
    <scope>NUCLEOTIDE SEQUENCE [LARGE SCALE GENOMIC DNA]</scope>
    <source>
        <strain evidence="10 12">DSM 12034</strain>
    </source>
</reference>
<dbReference type="PROSITE" id="PS50839">
    <property type="entry name" value="CHASE"/>
    <property type="match status" value="1"/>
</dbReference>
<dbReference type="OrthoDB" id="9813903at2"/>
<accession>A0A4R3LF76</accession>
<keyword evidence="5 6" id="KW-0472">Membrane</keyword>
<evidence type="ECO:0000256" key="5">
    <source>
        <dbReference type="ARBA" id="ARBA00023136"/>
    </source>
</evidence>
<dbReference type="InterPro" id="IPR001633">
    <property type="entry name" value="EAL_dom"/>
</dbReference>
<feature type="domain" description="EAL" evidence="8">
    <location>
        <begin position="715"/>
        <end position="975"/>
    </location>
</feature>
<evidence type="ECO:0000256" key="3">
    <source>
        <dbReference type="ARBA" id="ARBA00022692"/>
    </source>
</evidence>
<dbReference type="GO" id="GO:0003824">
    <property type="term" value="F:catalytic activity"/>
    <property type="evidence" value="ECO:0007669"/>
    <property type="project" value="UniProtKB-ARBA"/>
</dbReference>
<dbReference type="SMART" id="SM00052">
    <property type="entry name" value="EAL"/>
    <property type="match status" value="1"/>
</dbReference>
<dbReference type="PROSITE" id="PS50883">
    <property type="entry name" value="EAL"/>
    <property type="match status" value="1"/>
</dbReference>
<name>A0A4R3LF76_9BURK</name>
<keyword evidence="3 6" id="KW-0812">Transmembrane</keyword>
<dbReference type="FunFam" id="3.30.70.270:FF:000001">
    <property type="entry name" value="Diguanylate cyclase domain protein"/>
    <property type="match status" value="1"/>
</dbReference>